<sequence length="186" mass="19883">MRQRFFLVAVTTFVLSFVTLSNQGLAQESPDACLLFTETDAGALFQESVSPGVARAATTPAGSSCRYTYAKDGGVFGMSLTYCTDASIAEEGIFDSAADVMMKQLRARKNSAHASKLLKIIPGLGDEAFWDGTALWMRKGGSLVLIKPNPHLAGSFANMEAADAAKEERSRELAVQAAESILPRLP</sequence>
<evidence type="ECO:0000313" key="3">
    <source>
        <dbReference type="Proteomes" id="UP000639010"/>
    </source>
</evidence>
<keyword evidence="1" id="KW-0732">Signal</keyword>
<keyword evidence="3" id="KW-1185">Reference proteome</keyword>
<evidence type="ECO:0000313" key="2">
    <source>
        <dbReference type="EMBL" id="MBE1426158.1"/>
    </source>
</evidence>
<comment type="caution">
    <text evidence="2">The sequence shown here is derived from an EMBL/GenBank/DDBJ whole genome shotgun (WGS) entry which is preliminary data.</text>
</comment>
<proteinExistence type="predicted"/>
<feature type="signal peptide" evidence="1">
    <location>
        <begin position="1"/>
        <end position="26"/>
    </location>
</feature>
<protein>
    <submittedName>
        <fullName evidence="2">Uncharacterized protein</fullName>
    </submittedName>
</protein>
<evidence type="ECO:0000256" key="1">
    <source>
        <dbReference type="SAM" id="SignalP"/>
    </source>
</evidence>
<reference evidence="2 3" key="1">
    <citation type="submission" date="2020-10" db="EMBL/GenBank/DDBJ databases">
        <title>Genomic Encyclopedia of Type Strains, Phase IV (KMG-IV): sequencing the most valuable type-strain genomes for metagenomic binning, comparative biology and taxonomic classification.</title>
        <authorList>
            <person name="Goeker M."/>
        </authorList>
    </citation>
    <scope>NUCLEOTIDE SEQUENCE [LARGE SCALE GENOMIC DNA]</scope>
    <source>
        <strain evidence="2 3">DSM 4194</strain>
    </source>
</reference>
<organism evidence="2 3">
    <name type="scientific">Desulfomicrobium macestii</name>
    <dbReference type="NCBI Taxonomy" id="90731"/>
    <lineage>
        <taxon>Bacteria</taxon>
        <taxon>Pseudomonadati</taxon>
        <taxon>Thermodesulfobacteriota</taxon>
        <taxon>Desulfovibrionia</taxon>
        <taxon>Desulfovibrionales</taxon>
        <taxon>Desulfomicrobiaceae</taxon>
        <taxon>Desulfomicrobium</taxon>
    </lineage>
</organism>
<dbReference type="EMBL" id="JADBGG010000022">
    <property type="protein sequence ID" value="MBE1426158.1"/>
    <property type="molecule type" value="Genomic_DNA"/>
</dbReference>
<name>A0ABR9H610_9BACT</name>
<feature type="chain" id="PRO_5045321904" evidence="1">
    <location>
        <begin position="27"/>
        <end position="186"/>
    </location>
</feature>
<dbReference type="Proteomes" id="UP000639010">
    <property type="component" value="Unassembled WGS sequence"/>
</dbReference>
<accession>A0ABR9H610</accession>
<gene>
    <name evidence="2" type="ORF">H4684_002820</name>
</gene>
<dbReference type="RefSeq" id="WP_192624196.1">
    <property type="nucleotide sequence ID" value="NZ_JADBGG010000022.1"/>
</dbReference>